<dbReference type="SUPFAM" id="SSF51556">
    <property type="entry name" value="Metallo-dependent hydrolases"/>
    <property type="match status" value="1"/>
</dbReference>
<dbReference type="Gene3D" id="2.30.40.10">
    <property type="entry name" value="Urease, subunit C, domain 1"/>
    <property type="match status" value="1"/>
</dbReference>
<dbReference type="GO" id="GO:0016810">
    <property type="term" value="F:hydrolase activity, acting on carbon-nitrogen (but not peptide) bonds"/>
    <property type="evidence" value="ECO:0007669"/>
    <property type="project" value="InterPro"/>
</dbReference>
<dbReference type="InParanoid" id="B2A2P7"/>
<dbReference type="KEGG" id="nth:Nther_2711"/>
<gene>
    <name evidence="2" type="ordered locus">Nther_2711</name>
</gene>
<keyword evidence="2" id="KW-0378">Hydrolase</keyword>
<accession>B2A2P7</accession>
<dbReference type="Proteomes" id="UP000001683">
    <property type="component" value="Chromosome"/>
</dbReference>
<dbReference type="HOGENOM" id="CLU_023620_2_2_9"/>
<evidence type="ECO:0000313" key="2">
    <source>
        <dbReference type="EMBL" id="ACB86265.1"/>
    </source>
</evidence>
<dbReference type="eggNOG" id="COG1228">
    <property type="taxonomic scope" value="Bacteria"/>
</dbReference>
<dbReference type="PANTHER" id="PTHR43135">
    <property type="entry name" value="ALPHA-D-RIBOSE 1-METHYLPHOSPHONATE 5-TRIPHOSPHATE DIPHOSPHATASE"/>
    <property type="match status" value="1"/>
</dbReference>
<dbReference type="InterPro" id="IPR006680">
    <property type="entry name" value="Amidohydro-rel"/>
</dbReference>
<dbReference type="AlphaFoldDB" id="B2A2P7"/>
<dbReference type="InterPro" id="IPR032466">
    <property type="entry name" value="Metal_Hydrolase"/>
</dbReference>
<evidence type="ECO:0000313" key="3">
    <source>
        <dbReference type="Proteomes" id="UP000001683"/>
    </source>
</evidence>
<dbReference type="PANTHER" id="PTHR43135:SF3">
    <property type="entry name" value="ALPHA-D-RIBOSE 1-METHYLPHOSPHONATE 5-TRIPHOSPHATE DIPHOSPHATASE"/>
    <property type="match status" value="1"/>
</dbReference>
<dbReference type="Pfam" id="PF01979">
    <property type="entry name" value="Amidohydro_1"/>
    <property type="match status" value="1"/>
</dbReference>
<dbReference type="CDD" id="cd01299">
    <property type="entry name" value="Met_dep_hydrolase_A"/>
    <property type="match status" value="1"/>
</dbReference>
<dbReference type="InterPro" id="IPR051781">
    <property type="entry name" value="Metallo-dep_Hydrolase"/>
</dbReference>
<name>B2A2P7_NATTJ</name>
<protein>
    <submittedName>
        <fullName evidence="2">Amidohydrolase</fullName>
    </submittedName>
</protein>
<dbReference type="EMBL" id="CP001034">
    <property type="protein sequence ID" value="ACB86265.1"/>
    <property type="molecule type" value="Genomic_DNA"/>
</dbReference>
<dbReference type="InterPro" id="IPR057744">
    <property type="entry name" value="OTAase-like"/>
</dbReference>
<dbReference type="SUPFAM" id="SSF51338">
    <property type="entry name" value="Composite domain of metallo-dependent hydrolases"/>
    <property type="match status" value="1"/>
</dbReference>
<dbReference type="SMR" id="B2A2P7"/>
<reference evidence="2 3" key="2">
    <citation type="journal article" date="2011" name="J. Bacteriol.">
        <title>Complete genome sequence of the anaerobic, halophilic alkalithermophile Natranaerobius thermophilus JW/NM-WN-LF.</title>
        <authorList>
            <person name="Zhao B."/>
            <person name="Mesbah N.M."/>
            <person name="Dalin E."/>
            <person name="Goodwin L."/>
            <person name="Nolan M."/>
            <person name="Pitluck S."/>
            <person name="Chertkov O."/>
            <person name="Brettin T.S."/>
            <person name="Han J."/>
            <person name="Larimer F.W."/>
            <person name="Land M.L."/>
            <person name="Hauser L."/>
            <person name="Kyrpides N."/>
            <person name="Wiegel J."/>
        </authorList>
    </citation>
    <scope>NUCLEOTIDE SEQUENCE [LARGE SCALE GENOMIC DNA]</scope>
    <source>
        <strain evidence="3">ATCC BAA-1301 / DSM 18059 / JW/NM-WN-LF</strain>
    </source>
</reference>
<feature type="domain" description="Amidohydrolase-related" evidence="1">
    <location>
        <begin position="62"/>
        <end position="397"/>
    </location>
</feature>
<dbReference type="RefSeq" id="WP_012449101.1">
    <property type="nucleotide sequence ID" value="NC_010718.1"/>
</dbReference>
<dbReference type="Gene3D" id="3.20.20.140">
    <property type="entry name" value="Metal-dependent hydrolases"/>
    <property type="match status" value="1"/>
</dbReference>
<evidence type="ECO:0000259" key="1">
    <source>
        <dbReference type="Pfam" id="PF01979"/>
    </source>
</evidence>
<dbReference type="OrthoDB" id="9797498at2"/>
<keyword evidence="3" id="KW-1185">Reference proteome</keyword>
<reference evidence="2 3" key="1">
    <citation type="submission" date="2008-04" db="EMBL/GenBank/DDBJ databases">
        <title>Complete sequence of chromosome of Natranaerobius thermophilus JW/NM-WN-LF.</title>
        <authorList>
            <consortium name="US DOE Joint Genome Institute"/>
            <person name="Copeland A."/>
            <person name="Lucas S."/>
            <person name="Lapidus A."/>
            <person name="Glavina del Rio T."/>
            <person name="Dalin E."/>
            <person name="Tice H."/>
            <person name="Bruce D."/>
            <person name="Goodwin L."/>
            <person name="Pitluck S."/>
            <person name="Chertkov O."/>
            <person name="Brettin T."/>
            <person name="Detter J.C."/>
            <person name="Han C."/>
            <person name="Kuske C.R."/>
            <person name="Schmutz J."/>
            <person name="Larimer F."/>
            <person name="Land M."/>
            <person name="Hauser L."/>
            <person name="Kyrpides N."/>
            <person name="Lykidis A."/>
            <person name="Mesbah N.M."/>
            <person name="Wiegel J."/>
        </authorList>
    </citation>
    <scope>NUCLEOTIDE SEQUENCE [LARGE SCALE GENOMIC DNA]</scope>
    <source>
        <strain evidence="3">ATCC BAA-1301 / DSM 18059 / JW/NM-WN-LF</strain>
    </source>
</reference>
<sequence>MNRTGQEPLLIRSVNVITGQNDEILEQYDVYIEQGSIAKIGKNLANEAKLADWNVIEGTGKYLIPGLIDTHVHLVWDGSGDPQAEIEGKSESYMALMAARQAQDCLKNGITTVRDVGSPGETVLNLRDAIKGGKLEGANIVSSGSALVMIGGHGWFLGTEISGPEEARRAAREVLKQGADLIKVMATGGIYTQGEEPGAPQLSEEEMRAAVVEAHNQGKKVASHAQGSTGIHNSIQAGVDSVEHCIFADEKALTNMQDRNIFMVPTLAVMKRMADIGVGGGLPEYAAEKAKRVVKIHKETFKTAVDLNVKIAVGTDLFAPYLPVEQYFTELKIMNDYGMSLSDVLKSATSVAAELLQLEDRGVIAENKVADLVLLNENPLNDVKAYQNQEMIIKEGRIIK</sequence>
<dbReference type="InterPro" id="IPR011059">
    <property type="entry name" value="Metal-dep_hydrolase_composite"/>
</dbReference>
<proteinExistence type="predicted"/>
<dbReference type="STRING" id="457570.Nther_2711"/>
<organism evidence="2 3">
    <name type="scientific">Natranaerobius thermophilus (strain ATCC BAA-1301 / DSM 18059 / JW/NM-WN-LF)</name>
    <dbReference type="NCBI Taxonomy" id="457570"/>
    <lineage>
        <taxon>Bacteria</taxon>
        <taxon>Bacillati</taxon>
        <taxon>Bacillota</taxon>
        <taxon>Clostridia</taxon>
        <taxon>Natranaerobiales</taxon>
        <taxon>Natranaerobiaceae</taxon>
        <taxon>Natranaerobius</taxon>
    </lineage>
</organism>